<dbReference type="EC" id="1.11.1.7" evidence="18"/>
<dbReference type="PRINTS" id="PR00458">
    <property type="entry name" value="PEROXIDASE"/>
</dbReference>
<protein>
    <recommendedName>
        <fullName evidence="18">Peroxidase</fullName>
        <ecNumber evidence="18">1.11.1.7</ecNumber>
    </recommendedName>
</protein>
<feature type="binding site" evidence="15">
    <location>
        <position position="82"/>
    </location>
    <ligand>
        <name>Ca(2+)</name>
        <dbReference type="ChEBI" id="CHEBI:29108"/>
        <label>1</label>
    </ligand>
</feature>
<keyword evidence="9 17" id="KW-1015">Disulfide bond</keyword>
<keyword evidence="18" id="KW-0964">Secreted</keyword>
<evidence type="ECO:0000256" key="15">
    <source>
        <dbReference type="PIRSR" id="PIRSR600823-3"/>
    </source>
</evidence>
<keyword evidence="3 18" id="KW-0575">Peroxidase</keyword>
<feature type="disulfide bond" evidence="17">
    <location>
        <begin position="206"/>
        <end position="238"/>
    </location>
</feature>
<keyword evidence="11" id="KW-0873">Pyrrolidone carboxylic acid</keyword>
<dbReference type="Pfam" id="PF00141">
    <property type="entry name" value="peroxidase"/>
    <property type="match status" value="1"/>
</dbReference>
<proteinExistence type="inferred from homology"/>
<dbReference type="PROSITE" id="PS00435">
    <property type="entry name" value="PEROXIDASE_1"/>
    <property type="match status" value="1"/>
</dbReference>
<comment type="similarity">
    <text evidence="2">Belongs to the peroxidase family. Ascorbate peroxidase subfamily.</text>
</comment>
<feature type="chain" id="PRO_5040535271" description="Peroxidase" evidence="18">
    <location>
        <begin position="31"/>
        <end position="355"/>
    </location>
</feature>
<feature type="binding site" evidence="14">
    <location>
        <position position="169"/>
    </location>
    <ligand>
        <name>substrate</name>
    </ligand>
</feature>
<comment type="function">
    <text evidence="18">Removal of H(2)O(2), oxidation of toxic reductants, biosynthesis and degradation of lignin, suberization, auxin catabolism, response to environmental stresses such as wounding, pathogen attack and oxidative stress.</text>
</comment>
<dbReference type="InterPro" id="IPR010255">
    <property type="entry name" value="Haem_peroxidase_sf"/>
</dbReference>
<evidence type="ECO:0000256" key="17">
    <source>
        <dbReference type="PIRSR" id="PIRSR600823-5"/>
    </source>
</evidence>
<dbReference type="InterPro" id="IPR002016">
    <property type="entry name" value="Haem_peroxidase"/>
</dbReference>
<comment type="catalytic activity">
    <reaction evidence="1 18">
        <text>2 a phenolic donor + H2O2 = 2 a phenolic radical donor + 2 H2O</text>
        <dbReference type="Rhea" id="RHEA:56136"/>
        <dbReference type="ChEBI" id="CHEBI:15377"/>
        <dbReference type="ChEBI" id="CHEBI:16240"/>
        <dbReference type="ChEBI" id="CHEBI:139520"/>
        <dbReference type="ChEBI" id="CHEBI:139521"/>
        <dbReference type="EC" id="1.11.1.7"/>
    </reaction>
</comment>
<evidence type="ECO:0000256" key="16">
    <source>
        <dbReference type="PIRSR" id="PIRSR600823-4"/>
    </source>
</evidence>
<sequence>MISTNPKMPLPKELILALVLLCSVLPSTLCDLQVGFYNSSCPTAESLVQQAVASAFSNNSGVAAGLIRMHFHDCFVRGCDGSVLINSTANNTAEKDAAPNNPSLHGFDVIDAAKSAIEAVCPQTVSCADIVAFAARDSIALTGNITYQVPSGRRDGTISNSSEASSNLPAPTFNATQLVNSFAAKNLTAEEMVILSGAHTVGVSHCNSFKNRLYDSNNNSQIDPTLSPAYANLLQSLCPSNNDRFTPITTALDVTTPTTLDNNYYIGLQLTLGLLTSDQALLTNATLNASVNSFASNQTLWKEKFINAMIKMGQIEVLTGSQGEIRLNCSVVNSGSSAGFGSYLGSAQHGSVASI</sequence>
<keyword evidence="8 15" id="KW-0408">Iron</keyword>
<evidence type="ECO:0000256" key="3">
    <source>
        <dbReference type="ARBA" id="ARBA00022559"/>
    </source>
</evidence>
<gene>
    <name evidence="20" type="ORF">LUZ63_019011</name>
</gene>
<feature type="binding site" evidence="15">
    <location>
        <position position="256"/>
    </location>
    <ligand>
        <name>Ca(2+)</name>
        <dbReference type="ChEBI" id="CHEBI:29108"/>
        <label>2</label>
    </ligand>
</feature>
<feature type="binding site" evidence="15">
    <location>
        <position position="80"/>
    </location>
    <ligand>
        <name>Ca(2+)</name>
        <dbReference type="ChEBI" id="CHEBI:29108"/>
        <label>1</label>
    </ligand>
</feature>
<keyword evidence="6 15" id="KW-0106">Calcium</keyword>
<comment type="cofactor">
    <cofactor evidence="15 18">
        <name>Ca(2+)</name>
        <dbReference type="ChEBI" id="CHEBI:29108"/>
    </cofactor>
    <text evidence="15 18">Binds 2 calcium ions per subunit.</text>
</comment>
<keyword evidence="12 18" id="KW-0376">Hydrogen peroxide</keyword>
<feature type="binding site" description="axial binding residue" evidence="15">
    <location>
        <position position="199"/>
    </location>
    <ligand>
        <name>heme b</name>
        <dbReference type="ChEBI" id="CHEBI:60344"/>
    </ligand>
    <ligandPart>
        <name>Fe</name>
        <dbReference type="ChEBI" id="CHEBI:18248"/>
    </ligandPart>
</feature>
<keyword evidence="21" id="KW-1185">Reference proteome</keyword>
<keyword evidence="5 15" id="KW-0479">Metal-binding</keyword>
<dbReference type="EMBL" id="JAMQYH010000005">
    <property type="protein sequence ID" value="KAJ1687621.1"/>
    <property type="molecule type" value="Genomic_DNA"/>
</dbReference>
<evidence type="ECO:0000313" key="20">
    <source>
        <dbReference type="EMBL" id="KAJ1687621.1"/>
    </source>
</evidence>
<keyword evidence="18" id="KW-0732">Signal</keyword>
<evidence type="ECO:0000256" key="8">
    <source>
        <dbReference type="ARBA" id="ARBA00023004"/>
    </source>
</evidence>
<evidence type="ECO:0000256" key="5">
    <source>
        <dbReference type="ARBA" id="ARBA00022723"/>
    </source>
</evidence>
<keyword evidence="10" id="KW-0325">Glycoprotein</keyword>
<dbReference type="PROSITE" id="PS50873">
    <property type="entry name" value="PEROXIDASE_4"/>
    <property type="match status" value="1"/>
</dbReference>
<feature type="site" description="Transition state stabilizer" evidence="16">
    <location>
        <position position="68"/>
    </location>
</feature>
<dbReference type="InterPro" id="IPR033905">
    <property type="entry name" value="Secretory_peroxidase"/>
</dbReference>
<evidence type="ECO:0000256" key="4">
    <source>
        <dbReference type="ARBA" id="ARBA00022617"/>
    </source>
</evidence>
<dbReference type="CDD" id="cd00693">
    <property type="entry name" value="secretory_peroxidase"/>
    <property type="match status" value="1"/>
</dbReference>
<organism evidence="20 21">
    <name type="scientific">Rhynchospora breviuscula</name>
    <dbReference type="NCBI Taxonomy" id="2022672"/>
    <lineage>
        <taxon>Eukaryota</taxon>
        <taxon>Viridiplantae</taxon>
        <taxon>Streptophyta</taxon>
        <taxon>Embryophyta</taxon>
        <taxon>Tracheophyta</taxon>
        <taxon>Spermatophyta</taxon>
        <taxon>Magnoliopsida</taxon>
        <taxon>Liliopsida</taxon>
        <taxon>Poales</taxon>
        <taxon>Cyperaceae</taxon>
        <taxon>Cyperoideae</taxon>
        <taxon>Rhynchosporeae</taxon>
        <taxon>Rhynchospora</taxon>
    </lineage>
</organism>
<evidence type="ECO:0000256" key="18">
    <source>
        <dbReference type="RuleBase" id="RU362060"/>
    </source>
</evidence>
<evidence type="ECO:0000256" key="7">
    <source>
        <dbReference type="ARBA" id="ARBA00023002"/>
    </source>
</evidence>
<feature type="binding site" evidence="15">
    <location>
        <position position="73"/>
    </location>
    <ligand>
        <name>Ca(2+)</name>
        <dbReference type="ChEBI" id="CHEBI:29108"/>
        <label>1</label>
    </ligand>
</feature>
<dbReference type="InterPro" id="IPR019794">
    <property type="entry name" value="Peroxidases_AS"/>
</dbReference>
<dbReference type="GO" id="GO:0046872">
    <property type="term" value="F:metal ion binding"/>
    <property type="evidence" value="ECO:0007669"/>
    <property type="project" value="UniProtKB-UniRule"/>
</dbReference>
<evidence type="ECO:0000256" key="11">
    <source>
        <dbReference type="ARBA" id="ARBA00023283"/>
    </source>
</evidence>
<dbReference type="GO" id="GO:0006979">
    <property type="term" value="P:response to oxidative stress"/>
    <property type="evidence" value="ECO:0007669"/>
    <property type="project" value="UniProtKB-UniRule"/>
</dbReference>
<keyword evidence="4 18" id="KW-0349">Heme</keyword>
<evidence type="ECO:0000256" key="14">
    <source>
        <dbReference type="PIRSR" id="PIRSR600823-2"/>
    </source>
</evidence>
<evidence type="ECO:0000256" key="13">
    <source>
        <dbReference type="PIRSR" id="PIRSR600823-1"/>
    </source>
</evidence>
<comment type="cofactor">
    <cofactor evidence="15 18">
        <name>heme b</name>
        <dbReference type="ChEBI" id="CHEBI:60344"/>
    </cofactor>
    <text evidence="15 18">Binds 1 heme b (iron(II)-protoporphyrin IX) group per subunit.</text>
</comment>
<dbReference type="GO" id="GO:0005576">
    <property type="term" value="C:extracellular region"/>
    <property type="evidence" value="ECO:0007669"/>
    <property type="project" value="UniProtKB-SubCell"/>
</dbReference>
<feature type="disulfide bond" evidence="17">
    <location>
        <begin position="127"/>
        <end position="329"/>
    </location>
</feature>
<dbReference type="GO" id="GO:0020037">
    <property type="term" value="F:heme binding"/>
    <property type="evidence" value="ECO:0007669"/>
    <property type="project" value="UniProtKB-UniRule"/>
</dbReference>
<dbReference type="FunFam" id="1.10.520.10:FF:000001">
    <property type="entry name" value="Peroxidase"/>
    <property type="match status" value="1"/>
</dbReference>
<dbReference type="PRINTS" id="PR00461">
    <property type="entry name" value="PLPEROXIDASE"/>
</dbReference>
<dbReference type="OrthoDB" id="2113341at2759"/>
<dbReference type="SUPFAM" id="SSF48113">
    <property type="entry name" value="Heme-dependent peroxidases"/>
    <property type="match status" value="1"/>
</dbReference>
<feature type="domain" description="Plant heme peroxidase family profile" evidence="19">
    <location>
        <begin position="31"/>
        <end position="333"/>
    </location>
</feature>
<dbReference type="InterPro" id="IPR000823">
    <property type="entry name" value="Peroxidase_pln"/>
</dbReference>
<keyword evidence="7 18" id="KW-0560">Oxidoreductase</keyword>
<name>A0A9Q0C5E2_9POAL</name>
<feature type="disulfide bond" evidence="17">
    <location>
        <begin position="41"/>
        <end position="121"/>
    </location>
</feature>
<feature type="disulfide bond" evidence="17">
    <location>
        <begin position="74"/>
        <end position="79"/>
    </location>
</feature>
<dbReference type="GO" id="GO:0042744">
    <property type="term" value="P:hydrogen peroxide catabolic process"/>
    <property type="evidence" value="ECO:0007669"/>
    <property type="project" value="UniProtKB-KW"/>
</dbReference>
<evidence type="ECO:0000256" key="10">
    <source>
        <dbReference type="ARBA" id="ARBA00023180"/>
    </source>
</evidence>
<evidence type="ECO:0000256" key="12">
    <source>
        <dbReference type="ARBA" id="ARBA00023324"/>
    </source>
</evidence>
<feature type="binding site" evidence="15">
    <location>
        <position position="94"/>
    </location>
    <ligand>
        <name>Ca(2+)</name>
        <dbReference type="ChEBI" id="CHEBI:29108"/>
        <label>1</label>
    </ligand>
</feature>
<dbReference type="InterPro" id="IPR019793">
    <property type="entry name" value="Peroxidases_heam-ligand_BS"/>
</dbReference>
<evidence type="ECO:0000259" key="19">
    <source>
        <dbReference type="PROSITE" id="PS50873"/>
    </source>
</evidence>
<dbReference type="GO" id="GO:0140825">
    <property type="term" value="F:lactoperoxidase activity"/>
    <property type="evidence" value="ECO:0007669"/>
    <property type="project" value="UniProtKB-EC"/>
</dbReference>
<feature type="binding site" evidence="15">
    <location>
        <position position="76"/>
    </location>
    <ligand>
        <name>Ca(2+)</name>
        <dbReference type="ChEBI" id="CHEBI:29108"/>
        <label>1</label>
    </ligand>
</feature>
<dbReference type="Gene3D" id="1.10.520.10">
    <property type="match status" value="1"/>
</dbReference>
<feature type="binding site" evidence="15">
    <location>
        <position position="261"/>
    </location>
    <ligand>
        <name>Ca(2+)</name>
        <dbReference type="ChEBI" id="CHEBI:29108"/>
        <label>2</label>
    </ligand>
</feature>
<feature type="binding site" evidence="15">
    <location>
        <position position="78"/>
    </location>
    <ligand>
        <name>Ca(2+)</name>
        <dbReference type="ChEBI" id="CHEBI:29108"/>
        <label>1</label>
    </ligand>
</feature>
<comment type="caution">
    <text evidence="20">The sequence shown here is derived from an EMBL/GenBank/DDBJ whole genome shotgun (WGS) entry which is preliminary data.</text>
</comment>
<evidence type="ECO:0000256" key="2">
    <source>
        <dbReference type="ARBA" id="ARBA00006873"/>
    </source>
</evidence>
<dbReference type="PANTHER" id="PTHR31517">
    <property type="match status" value="1"/>
</dbReference>
<reference evidence="20" key="1">
    <citation type="journal article" date="2022" name="Cell">
        <title>Repeat-based holocentromeres influence genome architecture and karyotype evolution.</title>
        <authorList>
            <person name="Hofstatter P.G."/>
            <person name="Thangavel G."/>
            <person name="Lux T."/>
            <person name="Neumann P."/>
            <person name="Vondrak T."/>
            <person name="Novak P."/>
            <person name="Zhang M."/>
            <person name="Costa L."/>
            <person name="Castellani M."/>
            <person name="Scott A."/>
            <person name="Toegelov H."/>
            <person name="Fuchs J."/>
            <person name="Mata-Sucre Y."/>
            <person name="Dias Y."/>
            <person name="Vanzela A.L.L."/>
            <person name="Huettel B."/>
            <person name="Almeida C.C.S."/>
            <person name="Simkova H."/>
            <person name="Souza G."/>
            <person name="Pedrosa-Harand A."/>
            <person name="Macas J."/>
            <person name="Mayer K.F.X."/>
            <person name="Houben A."/>
            <person name="Marques A."/>
        </authorList>
    </citation>
    <scope>NUCLEOTIDE SEQUENCE</scope>
    <source>
        <strain evidence="20">RhyBre1mFocal</strain>
    </source>
</reference>
<comment type="similarity">
    <text evidence="18">Belongs to the peroxidase family. Classical plant (class III) peroxidase subfamily.</text>
</comment>
<feature type="signal peptide" evidence="18">
    <location>
        <begin position="1"/>
        <end position="30"/>
    </location>
</feature>
<dbReference type="Gene3D" id="1.10.420.10">
    <property type="entry name" value="Peroxidase, domain 2"/>
    <property type="match status" value="1"/>
</dbReference>
<dbReference type="AlphaFoldDB" id="A0A9Q0C5E2"/>
<evidence type="ECO:0000256" key="6">
    <source>
        <dbReference type="ARBA" id="ARBA00022837"/>
    </source>
</evidence>
<dbReference type="PANTHER" id="PTHR31517:SF84">
    <property type="entry name" value="PEROXIDASE"/>
    <property type="match status" value="1"/>
</dbReference>
<comment type="subcellular location">
    <subcellularLocation>
        <location evidence="18">Secreted</location>
    </subcellularLocation>
</comment>
<evidence type="ECO:0000256" key="9">
    <source>
        <dbReference type="ARBA" id="ARBA00023157"/>
    </source>
</evidence>
<feature type="binding site" evidence="15">
    <location>
        <position position="200"/>
    </location>
    <ligand>
        <name>Ca(2+)</name>
        <dbReference type="ChEBI" id="CHEBI:29108"/>
        <label>2</label>
    </ligand>
</feature>
<accession>A0A9Q0C5E2</accession>
<dbReference type="FunFam" id="1.10.420.10:FF:000001">
    <property type="entry name" value="Peroxidase"/>
    <property type="match status" value="1"/>
</dbReference>
<feature type="active site" description="Proton acceptor" evidence="13">
    <location>
        <position position="72"/>
    </location>
</feature>
<feature type="binding site" evidence="15">
    <location>
        <position position="253"/>
    </location>
    <ligand>
        <name>Ca(2+)</name>
        <dbReference type="ChEBI" id="CHEBI:29108"/>
        <label>2</label>
    </ligand>
</feature>
<dbReference type="PROSITE" id="PS00436">
    <property type="entry name" value="PEROXIDASE_2"/>
    <property type="match status" value="1"/>
</dbReference>
<evidence type="ECO:0000256" key="1">
    <source>
        <dbReference type="ARBA" id="ARBA00000189"/>
    </source>
</evidence>
<evidence type="ECO:0000313" key="21">
    <source>
        <dbReference type="Proteomes" id="UP001151287"/>
    </source>
</evidence>
<dbReference type="Proteomes" id="UP001151287">
    <property type="component" value="Unassembled WGS sequence"/>
</dbReference>